<dbReference type="SUPFAM" id="SSF50729">
    <property type="entry name" value="PH domain-like"/>
    <property type="match status" value="1"/>
</dbReference>
<evidence type="ECO:0000256" key="5">
    <source>
        <dbReference type="SAM" id="MobiDB-lite"/>
    </source>
</evidence>
<sequence length="364" mass="39934">MKGMKRFAQSEPTPEANDNAFRSKRVMAGSPFDPNRAEPSREAAPLDVQRAESSRQHVRALNKQFASWVQSQLQHHPDELWEDGVQDYLTHASHIMEKFSDVVAWIKANAAKAENTTTVVPHGTEKKVVPEAKFQLNNNSVFGLVGSTFSHGTEKKLVPEARNHEVKFQLNNNSVFGQVGSAASFSSPWSSSLLSNSPSPILFGSQSLVSVNHEASNDADAEDELEQPSSPSVKKTEEKGITVVHEVKCKLYVKSTDPADKEAWKDKGMGQLSIRCKEGVSKATKESKPTIIVRNDVGKVLLNALLYPGIKTNLLKNAIAAIFHTSGDADGNNEVVARTYLLRTKTEEERNTLASAIQEYAPVA</sequence>
<keyword evidence="4" id="KW-0653">Protein transport</keyword>
<dbReference type="FunCoup" id="A0A200R0A0">
    <property type="interactions" value="2400"/>
</dbReference>
<dbReference type="InterPro" id="IPR011993">
    <property type="entry name" value="PH-like_dom_sf"/>
</dbReference>
<keyword evidence="8" id="KW-1185">Reference proteome</keyword>
<evidence type="ECO:0000313" key="8">
    <source>
        <dbReference type="Proteomes" id="UP000195402"/>
    </source>
</evidence>
<dbReference type="SMART" id="SM00160">
    <property type="entry name" value="RanBD"/>
    <property type="match status" value="1"/>
</dbReference>
<keyword evidence="2" id="KW-0813">Transport</keyword>
<dbReference type="EMBL" id="MVGT01000628">
    <property type="protein sequence ID" value="OVA16154.1"/>
    <property type="molecule type" value="Genomic_DNA"/>
</dbReference>
<dbReference type="InParanoid" id="A0A200R0A0"/>
<dbReference type="InterPro" id="IPR045255">
    <property type="entry name" value="RanBP1-like"/>
</dbReference>
<dbReference type="CDD" id="cd13170">
    <property type="entry name" value="RanBD_NUP50"/>
    <property type="match status" value="1"/>
</dbReference>
<reference evidence="7 8" key="1">
    <citation type="journal article" date="2017" name="Mol. Plant">
        <title>The Genome of Medicinal Plant Macleaya cordata Provides New Insights into Benzylisoquinoline Alkaloids Metabolism.</title>
        <authorList>
            <person name="Liu X."/>
            <person name="Liu Y."/>
            <person name="Huang P."/>
            <person name="Ma Y."/>
            <person name="Qing Z."/>
            <person name="Tang Q."/>
            <person name="Cao H."/>
            <person name="Cheng P."/>
            <person name="Zheng Y."/>
            <person name="Yuan Z."/>
            <person name="Zhou Y."/>
            <person name="Liu J."/>
            <person name="Tang Z."/>
            <person name="Zhuo Y."/>
            <person name="Zhang Y."/>
            <person name="Yu L."/>
            <person name="Huang J."/>
            <person name="Yang P."/>
            <person name="Peng Q."/>
            <person name="Zhang J."/>
            <person name="Jiang W."/>
            <person name="Zhang Z."/>
            <person name="Lin K."/>
            <person name="Ro D.K."/>
            <person name="Chen X."/>
            <person name="Xiong X."/>
            <person name="Shang Y."/>
            <person name="Huang S."/>
            <person name="Zeng J."/>
        </authorList>
    </citation>
    <scope>NUCLEOTIDE SEQUENCE [LARGE SCALE GENOMIC DNA]</scope>
    <source>
        <strain evidence="8">cv. BLH2017</strain>
        <tissue evidence="7">Root</tissue>
    </source>
</reference>
<feature type="region of interest" description="Disordered" evidence="5">
    <location>
        <begin position="1"/>
        <end position="54"/>
    </location>
</feature>
<feature type="domain" description="RanBD1" evidence="6">
    <location>
        <begin position="220"/>
        <end position="364"/>
    </location>
</feature>
<name>A0A200R0A0_MACCD</name>
<feature type="compositionally biased region" description="Acidic residues" evidence="5">
    <location>
        <begin position="217"/>
        <end position="226"/>
    </location>
</feature>
<dbReference type="Pfam" id="PF00638">
    <property type="entry name" value="Ran_BP1"/>
    <property type="match status" value="1"/>
</dbReference>
<evidence type="ECO:0000313" key="7">
    <source>
        <dbReference type="EMBL" id="OVA16154.1"/>
    </source>
</evidence>
<feature type="region of interest" description="Disordered" evidence="5">
    <location>
        <begin position="213"/>
        <end position="238"/>
    </location>
</feature>
<dbReference type="Proteomes" id="UP000195402">
    <property type="component" value="Unassembled WGS sequence"/>
</dbReference>
<dbReference type="OMA" id="SWVQMQL"/>
<keyword evidence="2" id="KW-0509">mRNA transport</keyword>
<dbReference type="OrthoDB" id="185618at2759"/>
<dbReference type="PROSITE" id="PS50196">
    <property type="entry name" value="RANBD1"/>
    <property type="match status" value="1"/>
</dbReference>
<dbReference type="STRING" id="56857.A0A200R0A0"/>
<dbReference type="InterPro" id="IPR000156">
    <property type="entry name" value="Ran_bind_dom"/>
</dbReference>
<keyword evidence="4" id="KW-0539">Nucleus</keyword>
<dbReference type="GO" id="GO:0005643">
    <property type="term" value="C:nuclear pore"/>
    <property type="evidence" value="ECO:0007669"/>
    <property type="project" value="UniProtKB-SubCell"/>
</dbReference>
<comment type="caution">
    <text evidence="7">The sequence shown here is derived from an EMBL/GenBank/DDBJ whole genome shotgun (WGS) entry which is preliminary data.</text>
</comment>
<accession>A0A200R0A0</accession>
<dbReference type="PANTHER" id="PTHR23138:SF141">
    <property type="entry name" value="NUCLEAR PORE COMPLEX PROTEIN NUP50"/>
    <property type="match status" value="1"/>
</dbReference>
<dbReference type="GO" id="GO:0051028">
    <property type="term" value="P:mRNA transport"/>
    <property type="evidence" value="ECO:0007669"/>
    <property type="project" value="UniProtKB-KW"/>
</dbReference>
<evidence type="ECO:0000256" key="1">
    <source>
        <dbReference type="ARBA" id="ARBA00004567"/>
    </source>
</evidence>
<organism evidence="7 8">
    <name type="scientific">Macleaya cordata</name>
    <name type="common">Five-seeded plume-poppy</name>
    <name type="synonym">Bocconia cordata</name>
    <dbReference type="NCBI Taxonomy" id="56857"/>
    <lineage>
        <taxon>Eukaryota</taxon>
        <taxon>Viridiplantae</taxon>
        <taxon>Streptophyta</taxon>
        <taxon>Embryophyta</taxon>
        <taxon>Tracheophyta</taxon>
        <taxon>Spermatophyta</taxon>
        <taxon>Magnoliopsida</taxon>
        <taxon>Ranunculales</taxon>
        <taxon>Papaveraceae</taxon>
        <taxon>Papaveroideae</taxon>
        <taxon>Macleaya</taxon>
    </lineage>
</organism>
<evidence type="ECO:0000256" key="2">
    <source>
        <dbReference type="ARBA" id="ARBA00022816"/>
    </source>
</evidence>
<evidence type="ECO:0000256" key="4">
    <source>
        <dbReference type="ARBA" id="ARBA00023132"/>
    </source>
</evidence>
<evidence type="ECO:0000256" key="3">
    <source>
        <dbReference type="ARBA" id="ARBA00023010"/>
    </source>
</evidence>
<dbReference type="GO" id="GO:0015031">
    <property type="term" value="P:protein transport"/>
    <property type="evidence" value="ECO:0007669"/>
    <property type="project" value="UniProtKB-KW"/>
</dbReference>
<keyword evidence="3" id="KW-0811">Translocation</keyword>
<dbReference type="AlphaFoldDB" id="A0A200R0A0"/>
<evidence type="ECO:0000259" key="6">
    <source>
        <dbReference type="PROSITE" id="PS50196"/>
    </source>
</evidence>
<proteinExistence type="predicted"/>
<keyword evidence="4" id="KW-0906">Nuclear pore complex</keyword>
<protein>
    <submittedName>
        <fullName evidence="7">Ran binding domain</fullName>
    </submittedName>
</protein>
<dbReference type="PANTHER" id="PTHR23138">
    <property type="entry name" value="RAN BINDING PROTEIN"/>
    <property type="match status" value="1"/>
</dbReference>
<dbReference type="Gene3D" id="2.30.29.30">
    <property type="entry name" value="Pleckstrin-homology domain (PH domain)/Phosphotyrosine-binding domain (PTB)"/>
    <property type="match status" value="1"/>
</dbReference>
<gene>
    <name evidence="7" type="ORF">BVC80_8929g15</name>
</gene>
<comment type="subcellular location">
    <subcellularLocation>
        <location evidence="1">Nucleus</location>
        <location evidence="1">Nuclear pore complex</location>
    </subcellularLocation>
</comment>